<evidence type="ECO:0000256" key="1">
    <source>
        <dbReference type="ARBA" id="ARBA00023015"/>
    </source>
</evidence>
<comment type="caution">
    <text evidence="6">The sequence shown here is derived from an EMBL/GenBank/DDBJ whole genome shotgun (WGS) entry which is preliminary data.</text>
</comment>
<dbReference type="PANTHER" id="PTHR47506">
    <property type="entry name" value="TRANSCRIPTIONAL REGULATORY PROTEIN"/>
    <property type="match status" value="1"/>
</dbReference>
<accession>V2UYD9</accession>
<gene>
    <name evidence="6" type="ORF">F990_02195</name>
</gene>
<evidence type="ECO:0000256" key="4">
    <source>
        <dbReference type="PROSITE-ProRule" id="PRU00335"/>
    </source>
</evidence>
<feature type="domain" description="HTH tetR-type" evidence="5">
    <location>
        <begin position="1"/>
        <end position="60"/>
    </location>
</feature>
<dbReference type="Proteomes" id="UP000017404">
    <property type="component" value="Unassembled WGS sequence"/>
</dbReference>
<name>V2UYD9_9GAMM</name>
<dbReference type="InterPro" id="IPR054156">
    <property type="entry name" value="YxaF_TetR_C"/>
</dbReference>
<dbReference type="InterPro" id="IPR001647">
    <property type="entry name" value="HTH_TetR"/>
</dbReference>
<dbReference type="Pfam" id="PF00440">
    <property type="entry name" value="TetR_N"/>
    <property type="match status" value="1"/>
</dbReference>
<dbReference type="AlphaFoldDB" id="V2UYD9"/>
<dbReference type="Gene3D" id="1.10.357.10">
    <property type="entry name" value="Tetracycline Repressor, domain 2"/>
    <property type="match status" value="1"/>
</dbReference>
<reference evidence="6 7" key="1">
    <citation type="submission" date="2013-10" db="EMBL/GenBank/DDBJ databases">
        <title>The Genome Sequence of Acinetobacter tjernbergiae CIP107465.</title>
        <authorList>
            <consortium name="The Broad Institute Genomics Platform"/>
            <consortium name="The Broad Institute Genome Sequencing Center for Infectious Disease"/>
            <person name="Cerqueira G."/>
            <person name="Feldgarden M."/>
            <person name="Courvalin P."/>
            <person name="Grillot-Courvalin C."/>
            <person name="Clermont D."/>
            <person name="Rocha E."/>
            <person name="Yoon E.-J."/>
            <person name="Nemec A."/>
            <person name="Young S.K."/>
            <person name="Zeng Q."/>
            <person name="Gargeya S."/>
            <person name="Fitzgerald M."/>
            <person name="Abouelleil A."/>
            <person name="Alvarado L."/>
            <person name="Berlin A.M."/>
            <person name="Chapman S.B."/>
            <person name="Gainer-Dewar J."/>
            <person name="Goldberg J."/>
            <person name="Gnerre S."/>
            <person name="Griggs A."/>
            <person name="Gujja S."/>
            <person name="Hansen M."/>
            <person name="Howarth C."/>
            <person name="Imamovic A."/>
            <person name="Ireland A."/>
            <person name="Larimer J."/>
            <person name="McCowan C."/>
            <person name="Murphy C."/>
            <person name="Pearson M."/>
            <person name="Poon T.W."/>
            <person name="Priest M."/>
            <person name="Roberts A."/>
            <person name="Saif S."/>
            <person name="Shea T."/>
            <person name="Sykes S."/>
            <person name="Wortman J."/>
            <person name="Nusbaum C."/>
            <person name="Birren B."/>
        </authorList>
    </citation>
    <scope>NUCLEOTIDE SEQUENCE [LARGE SCALE GENOMIC DNA]</scope>
    <source>
        <strain evidence="6 7">CIP 107465</strain>
    </source>
</reference>
<evidence type="ECO:0000256" key="2">
    <source>
        <dbReference type="ARBA" id="ARBA00023125"/>
    </source>
</evidence>
<evidence type="ECO:0000313" key="6">
    <source>
        <dbReference type="EMBL" id="ESK55027.1"/>
    </source>
</evidence>
<dbReference type="PRINTS" id="PR00455">
    <property type="entry name" value="HTHTETR"/>
</dbReference>
<evidence type="ECO:0000259" key="5">
    <source>
        <dbReference type="PROSITE" id="PS50977"/>
    </source>
</evidence>
<dbReference type="GO" id="GO:0003677">
    <property type="term" value="F:DNA binding"/>
    <property type="evidence" value="ECO:0007669"/>
    <property type="project" value="UniProtKB-UniRule"/>
</dbReference>
<dbReference type="SUPFAM" id="SSF48498">
    <property type="entry name" value="Tetracyclin repressor-like, C-terminal domain"/>
    <property type="match status" value="1"/>
</dbReference>
<dbReference type="STRING" id="202955.GCA_000759995_02231"/>
<protein>
    <recommendedName>
        <fullName evidence="5">HTH tetR-type domain-containing protein</fullName>
    </recommendedName>
</protein>
<feature type="DNA-binding region" description="H-T-H motif" evidence="4">
    <location>
        <begin position="23"/>
        <end position="42"/>
    </location>
</feature>
<keyword evidence="7" id="KW-1185">Reference proteome</keyword>
<dbReference type="PATRIC" id="fig|1120928.5.peg.2222"/>
<dbReference type="OrthoDB" id="5293556at2"/>
<evidence type="ECO:0000256" key="3">
    <source>
        <dbReference type="ARBA" id="ARBA00023163"/>
    </source>
</evidence>
<dbReference type="RefSeq" id="WP_005158381.1">
    <property type="nucleotide sequence ID" value="NZ_AYEV01000022.1"/>
</dbReference>
<dbReference type="EMBL" id="AYEV01000022">
    <property type="protein sequence ID" value="ESK55027.1"/>
    <property type="molecule type" value="Genomic_DNA"/>
</dbReference>
<sequence length="182" mass="20595">MDKPTLIRSLLSIFREYGYEGASLSKISERTGLGKASLYHHFPNGKQQMAQEVLSYLEQWREDNIFIHLQSSTLPIERLEALTNSLKQVYENGHVACILAVLTLSEAHQIFLPQIQPVFLRLIENIALVLQDAGMTEDQALERAQDTVIRIQGALILSRALQSPTPFLQLMDKLPKQLLSNI</sequence>
<dbReference type="PANTHER" id="PTHR47506:SF1">
    <property type="entry name" value="HTH-TYPE TRANSCRIPTIONAL REGULATOR YJDC"/>
    <property type="match status" value="1"/>
</dbReference>
<keyword evidence="1" id="KW-0805">Transcription regulation</keyword>
<organism evidence="6 7">
    <name type="scientific">Acinetobacter tjernbergiae DSM 14971 = CIP 107465</name>
    <dbReference type="NCBI Taxonomy" id="1120928"/>
    <lineage>
        <taxon>Bacteria</taxon>
        <taxon>Pseudomonadati</taxon>
        <taxon>Pseudomonadota</taxon>
        <taxon>Gammaproteobacteria</taxon>
        <taxon>Moraxellales</taxon>
        <taxon>Moraxellaceae</taxon>
        <taxon>Acinetobacter</taxon>
    </lineage>
</organism>
<keyword evidence="2 4" id="KW-0238">DNA-binding</keyword>
<dbReference type="InterPro" id="IPR036271">
    <property type="entry name" value="Tet_transcr_reg_TetR-rel_C_sf"/>
</dbReference>
<dbReference type="Pfam" id="PF21993">
    <property type="entry name" value="TetR_C_13_2"/>
    <property type="match status" value="1"/>
</dbReference>
<dbReference type="InterPro" id="IPR009057">
    <property type="entry name" value="Homeodomain-like_sf"/>
</dbReference>
<keyword evidence="3" id="KW-0804">Transcription</keyword>
<dbReference type="SUPFAM" id="SSF46689">
    <property type="entry name" value="Homeodomain-like"/>
    <property type="match status" value="1"/>
</dbReference>
<proteinExistence type="predicted"/>
<evidence type="ECO:0000313" key="7">
    <source>
        <dbReference type="Proteomes" id="UP000017404"/>
    </source>
</evidence>
<dbReference type="PROSITE" id="PS50977">
    <property type="entry name" value="HTH_TETR_2"/>
    <property type="match status" value="1"/>
</dbReference>
<dbReference type="eggNOG" id="COG1309">
    <property type="taxonomic scope" value="Bacteria"/>
</dbReference>